<organism evidence="2 3">
    <name type="scientific">Gleimia coleocanis DSM 15436</name>
    <dbReference type="NCBI Taxonomy" id="525245"/>
    <lineage>
        <taxon>Bacteria</taxon>
        <taxon>Bacillati</taxon>
        <taxon>Actinomycetota</taxon>
        <taxon>Actinomycetes</taxon>
        <taxon>Actinomycetales</taxon>
        <taxon>Actinomycetaceae</taxon>
        <taxon>Gleimia</taxon>
    </lineage>
</organism>
<feature type="transmembrane region" description="Helical" evidence="1">
    <location>
        <begin position="64"/>
        <end position="84"/>
    </location>
</feature>
<proteinExistence type="predicted"/>
<keyword evidence="1" id="KW-0812">Transmembrane</keyword>
<dbReference type="eggNOG" id="ENOG5030U8W">
    <property type="taxonomic scope" value="Bacteria"/>
</dbReference>
<evidence type="ECO:0000313" key="2">
    <source>
        <dbReference type="EMBL" id="EEH64119.1"/>
    </source>
</evidence>
<dbReference type="STRING" id="525245.HMPREF0044_0590"/>
<dbReference type="HOGENOM" id="CLU_2434226_0_0_11"/>
<dbReference type="EMBL" id="ACFG01000029">
    <property type="protein sequence ID" value="EEH64119.1"/>
    <property type="molecule type" value="Genomic_DNA"/>
</dbReference>
<name>C0VZK0_9ACTO</name>
<keyword evidence="1" id="KW-0472">Membrane</keyword>
<feature type="transmembrane region" description="Helical" evidence="1">
    <location>
        <begin position="7"/>
        <end position="27"/>
    </location>
</feature>
<protein>
    <recommendedName>
        <fullName evidence="4">DUF3017 domain-containing protein</fullName>
    </recommendedName>
</protein>
<evidence type="ECO:0008006" key="4">
    <source>
        <dbReference type="Google" id="ProtNLM"/>
    </source>
</evidence>
<evidence type="ECO:0000256" key="1">
    <source>
        <dbReference type="SAM" id="Phobius"/>
    </source>
</evidence>
<evidence type="ECO:0000313" key="3">
    <source>
        <dbReference type="Proteomes" id="UP000010301"/>
    </source>
</evidence>
<dbReference type="RefSeq" id="WP_006546050.1">
    <property type="nucleotide sequence ID" value="NZ_DS999539.1"/>
</dbReference>
<keyword evidence="1" id="KW-1133">Transmembrane helix</keyword>
<keyword evidence="3" id="KW-1185">Reference proteome</keyword>
<accession>C0VZK0</accession>
<dbReference type="Proteomes" id="UP000010301">
    <property type="component" value="Unassembled WGS sequence"/>
</dbReference>
<feature type="transmembrane region" description="Helical" evidence="1">
    <location>
        <begin position="33"/>
        <end position="52"/>
    </location>
</feature>
<reference evidence="2 3" key="1">
    <citation type="submission" date="2009-01" db="EMBL/GenBank/DDBJ databases">
        <authorList>
            <person name="Qin X."/>
            <person name="Bachman B."/>
            <person name="Battles P."/>
            <person name="Bell A."/>
            <person name="Bess C."/>
            <person name="Bickham C."/>
            <person name="Chaboub L."/>
            <person name="Chen D."/>
            <person name="Coyle M."/>
            <person name="Deiros D.R."/>
            <person name="Dinh H."/>
            <person name="Forbes L."/>
            <person name="Fowler G."/>
            <person name="Francisco L."/>
            <person name="Fu Q."/>
            <person name="Gubbala S."/>
            <person name="Hale W."/>
            <person name="Han Y."/>
            <person name="Hemphill L."/>
            <person name="Highlander S.K."/>
            <person name="Hirani K."/>
            <person name="Hogues M."/>
            <person name="Jackson L."/>
            <person name="Jakkamsetti A."/>
            <person name="Javaid M."/>
            <person name="Jiang H."/>
            <person name="Korchina V."/>
            <person name="Kovar C."/>
            <person name="Lara F."/>
            <person name="Lee S."/>
            <person name="Mata R."/>
            <person name="Mathew T."/>
            <person name="Moen C."/>
            <person name="Morales K."/>
            <person name="Munidasa M."/>
            <person name="Nazareth L."/>
            <person name="Ngo R."/>
            <person name="Nguyen L."/>
            <person name="Okwuonu G."/>
            <person name="Ongeri F."/>
            <person name="Patil S."/>
            <person name="Petrosino J."/>
            <person name="Pham C."/>
            <person name="Pham P."/>
            <person name="Pu L.-L."/>
            <person name="Puazo M."/>
            <person name="Raj R."/>
            <person name="Reid J."/>
            <person name="Rouhana J."/>
            <person name="Saada N."/>
            <person name="Shang Y."/>
            <person name="Simmons D."/>
            <person name="Thornton R."/>
            <person name="Warren J."/>
            <person name="Weissenberger G."/>
            <person name="Zhang J."/>
            <person name="Zhang L."/>
            <person name="Zhou C."/>
            <person name="Zhu D."/>
            <person name="Muzny D."/>
            <person name="Worley K."/>
            <person name="Gibbs R."/>
        </authorList>
    </citation>
    <scope>NUCLEOTIDE SEQUENCE [LARGE SCALE GENOMIC DNA]</scope>
    <source>
        <strain evidence="2 3">DSM 15436</strain>
    </source>
</reference>
<sequence>MKSNRRAIAISIITLSAVVIGITVVALLGHIKLALWGLVILAGLVLFTRLLAPEEVWFKAKTKKLDAAFLMGIIILLLLTIPYAKLPSPI</sequence>
<gene>
    <name evidence="2" type="ORF">HMPREF0044_0590</name>
</gene>
<comment type="caution">
    <text evidence="2">The sequence shown here is derived from an EMBL/GenBank/DDBJ whole genome shotgun (WGS) entry which is preliminary data.</text>
</comment>
<dbReference type="AlphaFoldDB" id="C0VZK0"/>